<organism evidence="1">
    <name type="scientific">marine sediment metagenome</name>
    <dbReference type="NCBI Taxonomy" id="412755"/>
    <lineage>
        <taxon>unclassified sequences</taxon>
        <taxon>metagenomes</taxon>
        <taxon>ecological metagenomes</taxon>
    </lineage>
</organism>
<protein>
    <submittedName>
        <fullName evidence="1">Uncharacterized protein</fullName>
    </submittedName>
</protein>
<proteinExistence type="predicted"/>
<evidence type="ECO:0000313" key="1">
    <source>
        <dbReference type="EMBL" id="KKM96906.1"/>
    </source>
</evidence>
<dbReference type="EMBL" id="LAZR01005818">
    <property type="protein sequence ID" value="KKM96906.1"/>
    <property type="molecule type" value="Genomic_DNA"/>
</dbReference>
<name>A0A0F9MC26_9ZZZZ</name>
<comment type="caution">
    <text evidence="1">The sequence shown here is derived from an EMBL/GenBank/DDBJ whole genome shotgun (WGS) entry which is preliminary data.</text>
</comment>
<dbReference type="AlphaFoldDB" id="A0A0F9MC26"/>
<sequence>MTAMEKLAVSSLRIGNVISDIAREMGTGYTKSCGTFHLEIPESYGRGLISGTDFDSGISIIQYDCTFARDITFEYSVDKVHPVKFLFSLEGQISHSFIDERVWHQIPKYENAIVASSAHNGHRIRFSSGKRVVYLSIELDRGKFQAKVGCQPRTMAIPLRELLNDLTATKRFYRDGLYSPELSMAMEEWGRYPKGD</sequence>
<reference evidence="1" key="1">
    <citation type="journal article" date="2015" name="Nature">
        <title>Complex archaea that bridge the gap between prokaryotes and eukaryotes.</title>
        <authorList>
            <person name="Spang A."/>
            <person name="Saw J.H."/>
            <person name="Jorgensen S.L."/>
            <person name="Zaremba-Niedzwiedzka K."/>
            <person name="Martijn J."/>
            <person name="Lind A.E."/>
            <person name="van Eijk R."/>
            <person name="Schleper C."/>
            <person name="Guy L."/>
            <person name="Ettema T.J."/>
        </authorList>
    </citation>
    <scope>NUCLEOTIDE SEQUENCE</scope>
</reference>
<gene>
    <name evidence="1" type="ORF">LCGC14_1173470</name>
</gene>
<accession>A0A0F9MC26</accession>